<sequence length="70" mass="8036">MLKPWIDPKVKRKALMEGRREGKLQGKIEGKIEVAEQLLRRGIMTPPEISEITGLPLEQVSRLQEENSQQ</sequence>
<dbReference type="Proteomes" id="UP001631969">
    <property type="component" value="Unassembled WGS sequence"/>
</dbReference>
<reference evidence="1" key="1">
    <citation type="submission" date="2024-12" db="EMBL/GenBank/DDBJ databases">
        <authorList>
            <person name="Wu N."/>
        </authorList>
    </citation>
    <scope>NUCLEOTIDE SEQUENCE</scope>
    <source>
        <strain evidence="1">P15</strain>
    </source>
</reference>
<organism evidence="1 2">
    <name type="scientific">Paenibacillus mesotrionivorans</name>
    <dbReference type="NCBI Taxonomy" id="3160968"/>
    <lineage>
        <taxon>Bacteria</taxon>
        <taxon>Bacillati</taxon>
        <taxon>Bacillota</taxon>
        <taxon>Bacilli</taxon>
        <taxon>Bacillales</taxon>
        <taxon>Paenibacillaceae</taxon>
        <taxon>Paenibacillus</taxon>
    </lineage>
</organism>
<comment type="caution">
    <text evidence="1">The sequence shown here is derived from an EMBL/GenBank/DDBJ whole genome shotgun (WGS) entry which is preliminary data.</text>
</comment>
<gene>
    <name evidence="1" type="ORF">ACI1P1_03985</name>
</gene>
<proteinExistence type="predicted"/>
<evidence type="ECO:0000313" key="2">
    <source>
        <dbReference type="Proteomes" id="UP001631969"/>
    </source>
</evidence>
<keyword evidence="2" id="KW-1185">Reference proteome</keyword>
<accession>A0ACC7NTG9</accession>
<protein>
    <submittedName>
        <fullName evidence="1">Uncharacterized protein</fullName>
    </submittedName>
</protein>
<evidence type="ECO:0000313" key="1">
    <source>
        <dbReference type="EMBL" id="MFM9327455.1"/>
    </source>
</evidence>
<name>A0ACC7NTG9_9BACL</name>
<dbReference type="EMBL" id="JBJURJ010000002">
    <property type="protein sequence ID" value="MFM9327455.1"/>
    <property type="molecule type" value="Genomic_DNA"/>
</dbReference>